<comment type="similarity">
    <text evidence="1">Belongs to the class IV-like SAM-binding methyltransferase superfamily. RNA methyltransferase TrmH family.</text>
</comment>
<dbReference type="GO" id="GO:0005829">
    <property type="term" value="C:cytosol"/>
    <property type="evidence" value="ECO:0007669"/>
    <property type="project" value="TreeGrafter"/>
</dbReference>
<evidence type="ECO:0000259" key="7">
    <source>
        <dbReference type="Pfam" id="PF00588"/>
    </source>
</evidence>
<comment type="catalytic activity">
    <reaction evidence="5">
        <text>uridine(32) in tRNA + S-adenosyl-L-methionine = 2'-O-methyluridine(32) in tRNA + S-adenosyl-L-homocysteine + H(+)</text>
        <dbReference type="Rhea" id="RHEA:42936"/>
        <dbReference type="Rhea" id="RHEA-COMP:10107"/>
        <dbReference type="Rhea" id="RHEA-COMP:10290"/>
        <dbReference type="ChEBI" id="CHEBI:15378"/>
        <dbReference type="ChEBI" id="CHEBI:57856"/>
        <dbReference type="ChEBI" id="CHEBI:59789"/>
        <dbReference type="ChEBI" id="CHEBI:65315"/>
        <dbReference type="ChEBI" id="CHEBI:74478"/>
        <dbReference type="EC" id="2.1.1.200"/>
    </reaction>
</comment>
<gene>
    <name evidence="5" type="primary">trmJ</name>
    <name evidence="8" type="ORF">FRUB_02760</name>
</gene>
<feature type="compositionally biased region" description="Basic and acidic residues" evidence="6">
    <location>
        <begin position="280"/>
        <end position="295"/>
    </location>
</feature>
<keyword evidence="2 5" id="KW-0489">Methyltransferase</keyword>
<dbReference type="NCBIfam" id="TIGR00050">
    <property type="entry name" value="rRNA_methyl_1"/>
    <property type="match status" value="1"/>
</dbReference>
<dbReference type="GO" id="GO:0002128">
    <property type="term" value="P:tRNA nucleoside ribose methylation"/>
    <property type="evidence" value="ECO:0007669"/>
    <property type="project" value="TreeGrafter"/>
</dbReference>
<dbReference type="Pfam" id="PF00588">
    <property type="entry name" value="SpoU_methylase"/>
    <property type="match status" value="1"/>
</dbReference>
<dbReference type="GO" id="GO:0160206">
    <property type="term" value="F:tRNA (cytidine(32)/uridine(32)-2'-O)-methyltransferase activity"/>
    <property type="evidence" value="ECO:0007669"/>
    <property type="project" value="UniProtKB-EC"/>
</dbReference>
<evidence type="ECO:0000256" key="5">
    <source>
        <dbReference type="RuleBase" id="RU362024"/>
    </source>
</evidence>
<evidence type="ECO:0000256" key="6">
    <source>
        <dbReference type="SAM" id="MobiDB-lite"/>
    </source>
</evidence>
<dbReference type="EC" id="2.1.1.200" evidence="5"/>
<keyword evidence="5" id="KW-0819">tRNA processing</keyword>
<name>A0A225DPD4_9BACT</name>
<dbReference type="AlphaFoldDB" id="A0A225DPD4"/>
<keyword evidence="5" id="KW-0963">Cytoplasm</keyword>
<sequence>MSESILARCRVVLVRPHFSGNLGSVARVMRNFGLKDLVLVAPLAKKDHKDATMMAVHGIQVLQDARVVLTLAGAIADCGFVVATSGEVGGLMRKGYWGTPEEKVPAVLAALDRGPAALVFGPEPSGLTVDEITACHGMMYIPADDVYPSLNLAQAVAVCLYELRKQWLKRQPDAGGLDPPAGYAEQERMFAHLKESLAAVRFLWDFRSEGIYHVVRHVITRAMPTTKELRIFHGLAKQLLYVANRWGVTHPIEGRPPPVADLEAGQVPAPRTPISGDGSDGGKVEPTEGEPLRDA</sequence>
<dbReference type="InterPro" id="IPR029026">
    <property type="entry name" value="tRNA_m1G_MTases_N"/>
</dbReference>
<dbReference type="Gene3D" id="1.10.8.590">
    <property type="match status" value="1"/>
</dbReference>
<dbReference type="InterPro" id="IPR004384">
    <property type="entry name" value="RNA_MeTrfase_TrmJ/LasT"/>
</dbReference>
<comment type="caution">
    <text evidence="8">The sequence shown here is derived from an EMBL/GenBank/DDBJ whole genome shotgun (WGS) entry which is preliminary data.</text>
</comment>
<keyword evidence="4 5" id="KW-0949">S-adenosyl-L-methionine</keyword>
<dbReference type="OrthoDB" id="9806346at2"/>
<dbReference type="Gene3D" id="3.40.1280.10">
    <property type="match status" value="1"/>
</dbReference>
<dbReference type="InterPro" id="IPR001537">
    <property type="entry name" value="SpoU_MeTrfase"/>
</dbReference>
<protein>
    <recommendedName>
        <fullName evidence="5">tRNA (cytidine/uridine-2'-O-)-methyltransferase TrmJ</fullName>
        <ecNumber evidence="5">2.1.1.200</ecNumber>
    </recommendedName>
    <alternativeName>
        <fullName evidence="5">tRNA (cytidine(32)/uridine(32)-2'-O)-methyltransferase</fullName>
    </alternativeName>
    <alternativeName>
        <fullName evidence="5">tRNA Cm32/Um32 methyltransferase</fullName>
    </alternativeName>
</protein>
<dbReference type="Proteomes" id="UP000214646">
    <property type="component" value="Unassembled WGS sequence"/>
</dbReference>
<evidence type="ECO:0000313" key="8">
    <source>
        <dbReference type="EMBL" id="OWK43161.1"/>
    </source>
</evidence>
<comment type="function">
    <text evidence="5">Catalyzes the formation of 2'O-methylated cytidine (Cm32) or 2'O-methylated uridine (Um32) at position 32 in tRNA.</text>
</comment>
<reference evidence="9" key="1">
    <citation type="submission" date="2017-06" db="EMBL/GenBank/DDBJ databases">
        <title>Genome analysis of Fimbriiglobus ruber SP5, the first member of the order Planctomycetales with confirmed chitinolytic capability.</title>
        <authorList>
            <person name="Ravin N.V."/>
            <person name="Rakitin A.L."/>
            <person name="Ivanova A.A."/>
            <person name="Beletsky A.V."/>
            <person name="Kulichevskaya I.S."/>
            <person name="Mardanov A.V."/>
            <person name="Dedysh S.N."/>
        </authorList>
    </citation>
    <scope>NUCLEOTIDE SEQUENCE [LARGE SCALE GENOMIC DNA]</scope>
    <source>
        <strain evidence="9">SP5</strain>
    </source>
</reference>
<evidence type="ECO:0000256" key="3">
    <source>
        <dbReference type="ARBA" id="ARBA00022679"/>
    </source>
</evidence>
<evidence type="ECO:0000256" key="4">
    <source>
        <dbReference type="ARBA" id="ARBA00022691"/>
    </source>
</evidence>
<comment type="subunit">
    <text evidence="5">Homodimer.</text>
</comment>
<dbReference type="GO" id="GO:0003723">
    <property type="term" value="F:RNA binding"/>
    <property type="evidence" value="ECO:0007669"/>
    <property type="project" value="InterPro"/>
</dbReference>
<evidence type="ECO:0000256" key="2">
    <source>
        <dbReference type="ARBA" id="ARBA00022603"/>
    </source>
</evidence>
<dbReference type="PANTHER" id="PTHR42786:SF2">
    <property type="entry name" value="TRNA (CYTIDINE_URIDINE-2'-O-)-METHYLTRANSFERASE TRMJ"/>
    <property type="match status" value="1"/>
</dbReference>
<dbReference type="InterPro" id="IPR029028">
    <property type="entry name" value="Alpha/beta_knot_MTases"/>
</dbReference>
<keyword evidence="3 8" id="KW-0808">Transferase</keyword>
<proteinExistence type="inferred from homology"/>
<comment type="catalytic activity">
    <reaction evidence="5">
        <text>cytidine(32) in tRNA + S-adenosyl-L-methionine = 2'-O-methylcytidine(32) in tRNA + S-adenosyl-L-homocysteine + H(+)</text>
        <dbReference type="Rhea" id="RHEA:42932"/>
        <dbReference type="Rhea" id="RHEA-COMP:10288"/>
        <dbReference type="Rhea" id="RHEA-COMP:10289"/>
        <dbReference type="ChEBI" id="CHEBI:15378"/>
        <dbReference type="ChEBI" id="CHEBI:57856"/>
        <dbReference type="ChEBI" id="CHEBI:59789"/>
        <dbReference type="ChEBI" id="CHEBI:74495"/>
        <dbReference type="ChEBI" id="CHEBI:82748"/>
        <dbReference type="EC" id="2.1.1.200"/>
    </reaction>
</comment>
<feature type="domain" description="tRNA/rRNA methyltransferase SpoU type" evidence="7">
    <location>
        <begin position="10"/>
        <end position="161"/>
    </location>
</feature>
<dbReference type="GO" id="GO:0106339">
    <property type="term" value="F:tRNA (cytidine(32)-2'-O)-methyltransferase activity"/>
    <property type="evidence" value="ECO:0007669"/>
    <property type="project" value="RHEA"/>
</dbReference>
<dbReference type="SUPFAM" id="SSF75217">
    <property type="entry name" value="alpha/beta knot"/>
    <property type="match status" value="1"/>
</dbReference>
<dbReference type="RefSeq" id="WP_088254051.1">
    <property type="nucleotide sequence ID" value="NZ_NIDE01000004.1"/>
</dbReference>
<dbReference type="PANTHER" id="PTHR42786">
    <property type="entry name" value="TRNA/RRNA METHYLTRANSFERASE"/>
    <property type="match status" value="1"/>
</dbReference>
<accession>A0A225DPD4</accession>
<dbReference type="CDD" id="cd18093">
    <property type="entry name" value="SpoU-like_TrmJ"/>
    <property type="match status" value="1"/>
</dbReference>
<comment type="subcellular location">
    <subcellularLocation>
        <location evidence="5">Cytoplasm</location>
    </subcellularLocation>
</comment>
<keyword evidence="9" id="KW-1185">Reference proteome</keyword>
<feature type="region of interest" description="Disordered" evidence="6">
    <location>
        <begin position="253"/>
        <end position="295"/>
    </location>
</feature>
<organism evidence="8 9">
    <name type="scientific">Fimbriiglobus ruber</name>
    <dbReference type="NCBI Taxonomy" id="1908690"/>
    <lineage>
        <taxon>Bacteria</taxon>
        <taxon>Pseudomonadati</taxon>
        <taxon>Planctomycetota</taxon>
        <taxon>Planctomycetia</taxon>
        <taxon>Gemmatales</taxon>
        <taxon>Gemmataceae</taxon>
        <taxon>Fimbriiglobus</taxon>
    </lineage>
</organism>
<evidence type="ECO:0000313" key="9">
    <source>
        <dbReference type="Proteomes" id="UP000214646"/>
    </source>
</evidence>
<dbReference type="EMBL" id="NIDE01000004">
    <property type="protein sequence ID" value="OWK43161.1"/>
    <property type="molecule type" value="Genomic_DNA"/>
</dbReference>
<evidence type="ECO:0000256" key="1">
    <source>
        <dbReference type="ARBA" id="ARBA00007228"/>
    </source>
</evidence>